<evidence type="ECO:0008006" key="3">
    <source>
        <dbReference type="Google" id="ProtNLM"/>
    </source>
</evidence>
<organism evidence="1 2">
    <name type="scientific">Pseudanabaena catenata USMAC16</name>
    <dbReference type="NCBI Taxonomy" id="1855837"/>
    <lineage>
        <taxon>Bacteria</taxon>
        <taxon>Bacillati</taxon>
        <taxon>Cyanobacteriota</taxon>
        <taxon>Cyanophyceae</taxon>
        <taxon>Pseudanabaenales</taxon>
        <taxon>Pseudanabaenaceae</taxon>
        <taxon>Pseudanabaena</taxon>
    </lineage>
</organism>
<dbReference type="Proteomes" id="UP001152872">
    <property type="component" value="Unassembled WGS sequence"/>
</dbReference>
<feature type="non-terminal residue" evidence="1">
    <location>
        <position position="1"/>
    </location>
</feature>
<evidence type="ECO:0000313" key="2">
    <source>
        <dbReference type="Proteomes" id="UP001152872"/>
    </source>
</evidence>
<protein>
    <recommendedName>
        <fullName evidence="3">Transposase</fullName>
    </recommendedName>
</protein>
<proteinExistence type="predicted"/>
<reference evidence="1" key="1">
    <citation type="submission" date="2019-05" db="EMBL/GenBank/DDBJ databases">
        <title>Whole genome sequencing of Pseudanabaena catenata USMAC16.</title>
        <authorList>
            <person name="Khan Z."/>
            <person name="Omar W.M."/>
            <person name="Convey P."/>
            <person name="Merican F."/>
            <person name="Najimudin N."/>
        </authorList>
    </citation>
    <scope>NUCLEOTIDE SEQUENCE</scope>
    <source>
        <strain evidence="1">USMAC16</strain>
    </source>
</reference>
<dbReference type="AlphaFoldDB" id="A0A9X4MCU6"/>
<sequence length="64" mass="7051">IGVSKINCIGFFVCWVLYEDASQGCRGYTAENLAVIRHVGLNLLSRDKKTKVGVKTKGSISIRH</sequence>
<keyword evidence="2" id="KW-1185">Reference proteome</keyword>
<gene>
    <name evidence="1" type="ORF">FEV09_22205</name>
</gene>
<accession>A0A9X4MCU6</accession>
<comment type="caution">
    <text evidence="1">The sequence shown here is derived from an EMBL/GenBank/DDBJ whole genome shotgun (WGS) entry which is preliminary data.</text>
</comment>
<name>A0A9X4MCU6_9CYAN</name>
<evidence type="ECO:0000313" key="1">
    <source>
        <dbReference type="EMBL" id="MDG3497254.1"/>
    </source>
</evidence>
<dbReference type="EMBL" id="VBTY01000312">
    <property type="protein sequence ID" value="MDG3497254.1"/>
    <property type="molecule type" value="Genomic_DNA"/>
</dbReference>